<proteinExistence type="predicted"/>
<accession>A0A1J1HB89</accession>
<dbReference type="VEuPathDB" id="PlasmoDB:PRELSG_1104500"/>
<dbReference type="KEGG" id="prel:PRELSG_1104500"/>
<dbReference type="OMA" id="MGQVNDY"/>
<dbReference type="AlphaFoldDB" id="A0A1J1HB89"/>
<evidence type="ECO:0000313" key="1">
    <source>
        <dbReference type="EMBL" id="CRH00698.1"/>
    </source>
</evidence>
<dbReference type="RefSeq" id="XP_028533701.1">
    <property type="nucleotide sequence ID" value="XM_028677297.1"/>
</dbReference>
<name>A0A1J1HB89_PLARL</name>
<reference evidence="1 2" key="1">
    <citation type="submission" date="2015-04" db="EMBL/GenBank/DDBJ databases">
        <authorList>
            <consortium name="Pathogen Informatics"/>
        </authorList>
    </citation>
    <scope>NUCLEOTIDE SEQUENCE [LARGE SCALE GENOMIC DNA]</scope>
    <source>
        <strain evidence="1 2">SGS1</strain>
    </source>
</reference>
<dbReference type="Proteomes" id="UP000220158">
    <property type="component" value="Chromosome 11"/>
</dbReference>
<keyword evidence="2" id="KW-1185">Reference proteome</keyword>
<dbReference type="GeneID" id="39736821"/>
<organism evidence="1 2">
    <name type="scientific">Plasmodium relictum</name>
    <dbReference type="NCBI Taxonomy" id="85471"/>
    <lineage>
        <taxon>Eukaryota</taxon>
        <taxon>Sar</taxon>
        <taxon>Alveolata</taxon>
        <taxon>Apicomplexa</taxon>
        <taxon>Aconoidasida</taxon>
        <taxon>Haemosporida</taxon>
        <taxon>Plasmodiidae</taxon>
        <taxon>Plasmodium</taxon>
        <taxon>Plasmodium (Haemamoeba)</taxon>
    </lineage>
</organism>
<gene>
    <name evidence="1" type="ORF">PRELSG_1104500</name>
</gene>
<dbReference type="EMBL" id="LN835306">
    <property type="protein sequence ID" value="CRH00698.1"/>
    <property type="molecule type" value="Genomic_DNA"/>
</dbReference>
<protein>
    <submittedName>
        <fullName evidence="1">Uncharacterized protein</fullName>
    </submittedName>
</protein>
<sequence length="88" mass="10126">MNTINEFDNINENNNNEKGDYIIKSTTFANNEKMFECHSKIAPVDKINVNNENIEIFINSNNITSHINSVMGYVNNLFTKKINEKKGK</sequence>
<evidence type="ECO:0000313" key="2">
    <source>
        <dbReference type="Proteomes" id="UP000220158"/>
    </source>
</evidence>